<evidence type="ECO:0000313" key="2">
    <source>
        <dbReference type="EMBL" id="KAF2637887.1"/>
    </source>
</evidence>
<name>A0A6A6RRQ0_9PLEO</name>
<accession>A0A6A6RRQ0</accession>
<dbReference type="InterPro" id="IPR021109">
    <property type="entry name" value="Peptidase_aspartic_dom_sf"/>
</dbReference>
<dbReference type="Gene3D" id="2.40.70.10">
    <property type="entry name" value="Acid Proteases"/>
    <property type="match status" value="1"/>
</dbReference>
<sequence>MVIRCSHSDVFLGPDWCNETCENLRTILRPGDSKTWKDTRIYSIPEVHGNFTKNPAKGGVWGTDIVYLGPSNRDIKFSNANVVGAKSLEYCVGSFGLANSKLSGVEETPSPLQKTRETIPIPSLSFGYTAGSFRRNIFGSLVIGGYDAARFDPATSLSVTFPDNHHTLAVYLSSIHISGPNKTNVGDQPNFTGGLYRLDSTVPQIWLRIKACKFFERTFRLVWNETLEMYLVQLLQDNLKSLSSGAYVGISVGAIFVTLSAVALLAWKKKWGIFRHKTLLYKQDPYSKPEMDGDDKKRIGAMGMERFELETVEALGVRRVELETVEPSQEVFASDVLRPVMPGIDSLHELPGSEIRGSMGENP</sequence>
<dbReference type="OrthoDB" id="4074350at2759"/>
<evidence type="ECO:0000256" key="1">
    <source>
        <dbReference type="SAM" id="Phobius"/>
    </source>
</evidence>
<keyword evidence="1" id="KW-0472">Membrane</keyword>
<organism evidence="2 3">
    <name type="scientific">Massarina eburnea CBS 473.64</name>
    <dbReference type="NCBI Taxonomy" id="1395130"/>
    <lineage>
        <taxon>Eukaryota</taxon>
        <taxon>Fungi</taxon>
        <taxon>Dikarya</taxon>
        <taxon>Ascomycota</taxon>
        <taxon>Pezizomycotina</taxon>
        <taxon>Dothideomycetes</taxon>
        <taxon>Pleosporomycetidae</taxon>
        <taxon>Pleosporales</taxon>
        <taxon>Massarineae</taxon>
        <taxon>Massarinaceae</taxon>
        <taxon>Massarina</taxon>
    </lineage>
</organism>
<dbReference type="SUPFAM" id="SSF50630">
    <property type="entry name" value="Acid proteases"/>
    <property type="match status" value="1"/>
</dbReference>
<evidence type="ECO:0000313" key="3">
    <source>
        <dbReference type="Proteomes" id="UP000799753"/>
    </source>
</evidence>
<feature type="transmembrane region" description="Helical" evidence="1">
    <location>
        <begin position="246"/>
        <end position="267"/>
    </location>
</feature>
<keyword evidence="1" id="KW-0812">Transmembrane</keyword>
<proteinExistence type="predicted"/>
<reference evidence="2" key="1">
    <citation type="journal article" date="2020" name="Stud. Mycol.">
        <title>101 Dothideomycetes genomes: a test case for predicting lifestyles and emergence of pathogens.</title>
        <authorList>
            <person name="Haridas S."/>
            <person name="Albert R."/>
            <person name="Binder M."/>
            <person name="Bloem J."/>
            <person name="Labutti K."/>
            <person name="Salamov A."/>
            <person name="Andreopoulos B."/>
            <person name="Baker S."/>
            <person name="Barry K."/>
            <person name="Bills G."/>
            <person name="Bluhm B."/>
            <person name="Cannon C."/>
            <person name="Castanera R."/>
            <person name="Culley D."/>
            <person name="Daum C."/>
            <person name="Ezra D."/>
            <person name="Gonzalez J."/>
            <person name="Henrissat B."/>
            <person name="Kuo A."/>
            <person name="Liang C."/>
            <person name="Lipzen A."/>
            <person name="Lutzoni F."/>
            <person name="Magnuson J."/>
            <person name="Mondo S."/>
            <person name="Nolan M."/>
            <person name="Ohm R."/>
            <person name="Pangilinan J."/>
            <person name="Park H.-J."/>
            <person name="Ramirez L."/>
            <person name="Alfaro M."/>
            <person name="Sun H."/>
            <person name="Tritt A."/>
            <person name="Yoshinaga Y."/>
            <person name="Zwiers L.-H."/>
            <person name="Turgeon B."/>
            <person name="Goodwin S."/>
            <person name="Spatafora J."/>
            <person name="Crous P."/>
            <person name="Grigoriev I."/>
        </authorList>
    </citation>
    <scope>NUCLEOTIDE SEQUENCE</scope>
    <source>
        <strain evidence="2">CBS 473.64</strain>
    </source>
</reference>
<dbReference type="EMBL" id="MU006792">
    <property type="protein sequence ID" value="KAF2637887.1"/>
    <property type="molecule type" value="Genomic_DNA"/>
</dbReference>
<keyword evidence="3" id="KW-1185">Reference proteome</keyword>
<keyword evidence="1" id="KW-1133">Transmembrane helix</keyword>
<dbReference type="AlphaFoldDB" id="A0A6A6RRQ0"/>
<dbReference type="Proteomes" id="UP000799753">
    <property type="component" value="Unassembled WGS sequence"/>
</dbReference>
<evidence type="ECO:0008006" key="4">
    <source>
        <dbReference type="Google" id="ProtNLM"/>
    </source>
</evidence>
<protein>
    <recommendedName>
        <fullName evidence="4">Acid protease</fullName>
    </recommendedName>
</protein>
<gene>
    <name evidence="2" type="ORF">P280DRAFT_530352</name>
</gene>